<accession>A0A1H2ZGL8</accession>
<dbReference type="Pfam" id="PF00403">
    <property type="entry name" value="HMA"/>
    <property type="match status" value="1"/>
</dbReference>
<sequence length="56" mass="5848">MSCGHCEQAVEEAIEALAGVQDAEADRDAEQVAVDGDISIEQLVTAVEDAGYEPKA</sequence>
<protein>
    <submittedName>
        <fullName evidence="2">Copper chaperone</fullName>
    </submittedName>
</protein>
<dbReference type="SUPFAM" id="SSF55008">
    <property type="entry name" value="HMA, heavy metal-associated domain"/>
    <property type="match status" value="1"/>
</dbReference>
<gene>
    <name evidence="2" type="ORF">SAMN05443574_11670</name>
</gene>
<name>A0A1H2ZGL8_HALVA</name>
<dbReference type="EMBL" id="FNOF01000016">
    <property type="protein sequence ID" value="SDX16457.1"/>
    <property type="molecule type" value="Genomic_DNA"/>
</dbReference>
<evidence type="ECO:0000313" key="3">
    <source>
        <dbReference type="Proteomes" id="UP000182573"/>
    </source>
</evidence>
<dbReference type="PROSITE" id="PS50846">
    <property type="entry name" value="HMA_2"/>
    <property type="match status" value="1"/>
</dbReference>
<dbReference type="AlphaFoldDB" id="A0A1H2ZGL8"/>
<dbReference type="CDD" id="cd00371">
    <property type="entry name" value="HMA"/>
    <property type="match status" value="1"/>
</dbReference>
<reference evidence="2 3" key="1">
    <citation type="submission" date="2016-10" db="EMBL/GenBank/DDBJ databases">
        <authorList>
            <person name="de Groot N.N."/>
        </authorList>
    </citation>
    <scope>NUCLEOTIDE SEQUENCE [LARGE SCALE GENOMIC DNA]</scope>
    <source>
        <strain evidence="2 3">DSM 3756</strain>
    </source>
</reference>
<dbReference type="Gene3D" id="3.30.70.100">
    <property type="match status" value="1"/>
</dbReference>
<dbReference type="GO" id="GO:0046872">
    <property type="term" value="F:metal ion binding"/>
    <property type="evidence" value="ECO:0007669"/>
    <property type="project" value="InterPro"/>
</dbReference>
<evidence type="ECO:0000313" key="2">
    <source>
        <dbReference type="EMBL" id="SDX16457.1"/>
    </source>
</evidence>
<organism evidence="2 3">
    <name type="scientific">Haloarcula vallismortis</name>
    <name type="common">Halobacterium vallismortis</name>
    <dbReference type="NCBI Taxonomy" id="28442"/>
    <lineage>
        <taxon>Archaea</taxon>
        <taxon>Methanobacteriati</taxon>
        <taxon>Methanobacteriota</taxon>
        <taxon>Stenosarchaea group</taxon>
        <taxon>Halobacteria</taxon>
        <taxon>Halobacteriales</taxon>
        <taxon>Haloarculaceae</taxon>
        <taxon>Haloarcula</taxon>
    </lineage>
</organism>
<feature type="domain" description="HMA" evidence="1">
    <location>
        <begin position="1"/>
        <end position="55"/>
    </location>
</feature>
<dbReference type="InterPro" id="IPR006121">
    <property type="entry name" value="HMA_dom"/>
</dbReference>
<dbReference type="Proteomes" id="UP000182573">
    <property type="component" value="Unassembled WGS sequence"/>
</dbReference>
<evidence type="ECO:0000259" key="1">
    <source>
        <dbReference type="PROSITE" id="PS50846"/>
    </source>
</evidence>
<proteinExistence type="predicted"/>
<dbReference type="InterPro" id="IPR036163">
    <property type="entry name" value="HMA_dom_sf"/>
</dbReference>